<evidence type="ECO:0000256" key="1">
    <source>
        <dbReference type="SAM" id="MobiDB-lite"/>
    </source>
</evidence>
<accession>A0A016VLU0</accession>
<protein>
    <submittedName>
        <fullName evidence="2">Uncharacterized protein</fullName>
    </submittedName>
</protein>
<proteinExistence type="predicted"/>
<reference evidence="3" key="1">
    <citation type="journal article" date="2015" name="Nat. Genet.">
        <title>The genome and transcriptome of the zoonotic hookworm Ancylostoma ceylanicum identify infection-specific gene families.</title>
        <authorList>
            <person name="Schwarz E.M."/>
            <person name="Hu Y."/>
            <person name="Antoshechkin I."/>
            <person name="Miller M.M."/>
            <person name="Sternberg P.W."/>
            <person name="Aroian R.V."/>
        </authorList>
    </citation>
    <scope>NUCLEOTIDE SEQUENCE</scope>
    <source>
        <strain evidence="3">HY135</strain>
    </source>
</reference>
<dbReference type="Proteomes" id="UP000024635">
    <property type="component" value="Unassembled WGS sequence"/>
</dbReference>
<evidence type="ECO:0000313" key="2">
    <source>
        <dbReference type="EMBL" id="EYC28395.1"/>
    </source>
</evidence>
<sequence>MLRAKKNMRQIFRKCLNFVTVAAKLCSASGQQMWSRAHQLMASMSPLAWGLSHLSPRYGYPFFGKFLAKQPPPSSPRLRRAASSRFIDLD</sequence>
<dbReference type="EMBL" id="JARK01001343">
    <property type="protein sequence ID" value="EYC28395.1"/>
    <property type="molecule type" value="Genomic_DNA"/>
</dbReference>
<feature type="region of interest" description="Disordered" evidence="1">
    <location>
        <begin position="68"/>
        <end position="90"/>
    </location>
</feature>
<organism evidence="2 3">
    <name type="scientific">Ancylostoma ceylanicum</name>
    <dbReference type="NCBI Taxonomy" id="53326"/>
    <lineage>
        <taxon>Eukaryota</taxon>
        <taxon>Metazoa</taxon>
        <taxon>Ecdysozoa</taxon>
        <taxon>Nematoda</taxon>
        <taxon>Chromadorea</taxon>
        <taxon>Rhabditida</taxon>
        <taxon>Rhabditina</taxon>
        <taxon>Rhabditomorpha</taxon>
        <taxon>Strongyloidea</taxon>
        <taxon>Ancylostomatidae</taxon>
        <taxon>Ancylostomatinae</taxon>
        <taxon>Ancylostoma</taxon>
    </lineage>
</organism>
<gene>
    <name evidence="2" type="primary">Acey_s0007.g3203</name>
    <name evidence="2" type="ORF">Y032_0007g3203</name>
</gene>
<comment type="caution">
    <text evidence="2">The sequence shown here is derived from an EMBL/GenBank/DDBJ whole genome shotgun (WGS) entry which is preliminary data.</text>
</comment>
<dbReference type="AlphaFoldDB" id="A0A016VLU0"/>
<evidence type="ECO:0000313" key="3">
    <source>
        <dbReference type="Proteomes" id="UP000024635"/>
    </source>
</evidence>
<keyword evidence="3" id="KW-1185">Reference proteome</keyword>
<name>A0A016VLU0_9BILA</name>